<organism evidence="2 3">
    <name type="scientific">Knufia fluminis</name>
    <dbReference type="NCBI Taxonomy" id="191047"/>
    <lineage>
        <taxon>Eukaryota</taxon>
        <taxon>Fungi</taxon>
        <taxon>Dikarya</taxon>
        <taxon>Ascomycota</taxon>
        <taxon>Pezizomycotina</taxon>
        <taxon>Eurotiomycetes</taxon>
        <taxon>Chaetothyriomycetidae</taxon>
        <taxon>Chaetothyriales</taxon>
        <taxon>Trichomeriaceae</taxon>
        <taxon>Knufia</taxon>
    </lineage>
</organism>
<accession>A0AAN8FB47</accession>
<feature type="region of interest" description="Disordered" evidence="1">
    <location>
        <begin position="136"/>
        <end position="158"/>
    </location>
</feature>
<dbReference type="AlphaFoldDB" id="A0AAN8FB47"/>
<dbReference type="Proteomes" id="UP001316803">
    <property type="component" value="Unassembled WGS sequence"/>
</dbReference>
<evidence type="ECO:0000313" key="3">
    <source>
        <dbReference type="Proteomes" id="UP001316803"/>
    </source>
</evidence>
<dbReference type="EMBL" id="JAKLMC020000007">
    <property type="protein sequence ID" value="KAK5954971.1"/>
    <property type="molecule type" value="Genomic_DNA"/>
</dbReference>
<evidence type="ECO:0000313" key="2">
    <source>
        <dbReference type="EMBL" id="KAK5954971.1"/>
    </source>
</evidence>
<gene>
    <name evidence="2" type="ORF">OHC33_003650</name>
</gene>
<evidence type="ECO:0000256" key="1">
    <source>
        <dbReference type="SAM" id="MobiDB-lite"/>
    </source>
</evidence>
<name>A0AAN8FB47_9EURO</name>
<protein>
    <submittedName>
        <fullName evidence="2">Uncharacterized protein</fullName>
    </submittedName>
</protein>
<keyword evidence="3" id="KW-1185">Reference proteome</keyword>
<sequence>MPPPTNETQAGTDLIHPQYPSMMQLFIGLHSVQSWNNPDHPMTEDMTRAINVGETFVNLQVFRVLRSEIKKGGDIESEVAAFHAVRREMVVGQCDETIRIMHQVVTEREKVDSFVEALAKDKNIIVEEAKDVDNKVEGFGEGGREKSEREKEKIRRRFQERKVKMMQDADKKF</sequence>
<proteinExistence type="predicted"/>
<feature type="compositionally biased region" description="Basic and acidic residues" evidence="1">
    <location>
        <begin position="136"/>
        <end position="153"/>
    </location>
</feature>
<comment type="caution">
    <text evidence="2">The sequence shown here is derived from an EMBL/GenBank/DDBJ whole genome shotgun (WGS) entry which is preliminary data.</text>
</comment>
<reference evidence="2 3" key="1">
    <citation type="submission" date="2022-12" db="EMBL/GenBank/DDBJ databases">
        <title>Genomic features and morphological characterization of a novel Knufia sp. strain isolated from spacecraft assembly facility.</title>
        <authorList>
            <person name="Teixeira M."/>
            <person name="Chander A.M."/>
            <person name="Stajich J.E."/>
            <person name="Venkateswaran K."/>
        </authorList>
    </citation>
    <scope>NUCLEOTIDE SEQUENCE [LARGE SCALE GENOMIC DNA]</scope>
    <source>
        <strain evidence="2 3">FJI-L2-BK-P2</strain>
    </source>
</reference>